<dbReference type="PROSITE" id="PS50089">
    <property type="entry name" value="ZF_RING_2"/>
    <property type="match status" value="1"/>
</dbReference>
<keyword evidence="7" id="KW-0694">RNA-binding</keyword>
<dbReference type="EMBL" id="JWZX01000764">
    <property type="protein sequence ID" value="KOO35750.1"/>
    <property type="molecule type" value="Genomic_DNA"/>
</dbReference>
<dbReference type="Pfam" id="PF13639">
    <property type="entry name" value="zf-RING_2"/>
    <property type="match status" value="1"/>
</dbReference>
<proteinExistence type="predicted"/>
<dbReference type="Proteomes" id="UP000037460">
    <property type="component" value="Unassembled WGS sequence"/>
</dbReference>
<dbReference type="Pfam" id="PF00642">
    <property type="entry name" value="zf-CCCH"/>
    <property type="match status" value="1"/>
</dbReference>
<feature type="region of interest" description="Disordered" evidence="14">
    <location>
        <begin position="181"/>
        <end position="233"/>
    </location>
</feature>
<dbReference type="InterPro" id="IPR000571">
    <property type="entry name" value="Znf_CCCH"/>
</dbReference>
<name>A0A0M0KA91_9EUKA</name>
<dbReference type="InterPro" id="IPR035979">
    <property type="entry name" value="RBD_domain_sf"/>
</dbReference>
<evidence type="ECO:0000256" key="3">
    <source>
        <dbReference type="ARBA" id="ARBA00022723"/>
    </source>
</evidence>
<dbReference type="InterPro" id="IPR011422">
    <property type="entry name" value="BRAP2/ETP1_RRM"/>
</dbReference>
<keyword evidence="19" id="KW-1185">Reference proteome</keyword>
<evidence type="ECO:0000256" key="12">
    <source>
        <dbReference type="PROSITE-ProRule" id="PRU00723"/>
    </source>
</evidence>
<keyword evidence="2" id="KW-0507">mRNA processing</keyword>
<evidence type="ECO:0000256" key="11">
    <source>
        <dbReference type="PROSITE-ProRule" id="PRU00502"/>
    </source>
</evidence>
<evidence type="ECO:0000256" key="14">
    <source>
        <dbReference type="SAM" id="MobiDB-lite"/>
    </source>
</evidence>
<dbReference type="GO" id="GO:0005737">
    <property type="term" value="C:cytoplasm"/>
    <property type="evidence" value="ECO:0007669"/>
    <property type="project" value="TreeGrafter"/>
</dbReference>
<dbReference type="InterPro" id="IPR001841">
    <property type="entry name" value="Znf_RING"/>
</dbReference>
<dbReference type="SUPFAM" id="SSF54928">
    <property type="entry name" value="RNA-binding domain, RBD"/>
    <property type="match status" value="1"/>
</dbReference>
<evidence type="ECO:0000313" key="18">
    <source>
        <dbReference type="EMBL" id="KOO35750.1"/>
    </source>
</evidence>
<evidence type="ECO:0000256" key="9">
    <source>
        <dbReference type="ARBA" id="ARBA00023187"/>
    </source>
</evidence>
<dbReference type="InterPro" id="IPR012677">
    <property type="entry name" value="Nucleotide-bd_a/b_plait_sf"/>
</dbReference>
<dbReference type="AlphaFoldDB" id="A0A0M0KA91"/>
<dbReference type="InterPro" id="IPR009145">
    <property type="entry name" value="U2AF_small"/>
</dbReference>
<keyword evidence="5 11" id="KW-0863">Zinc-finger</keyword>
<protein>
    <submittedName>
        <fullName evidence="18">Uncharacterized protein</fullName>
    </submittedName>
</protein>
<evidence type="ECO:0000256" key="4">
    <source>
        <dbReference type="ARBA" id="ARBA00022737"/>
    </source>
</evidence>
<keyword evidence="3 12" id="KW-0479">Metal-binding</keyword>
<dbReference type="PROSITE" id="PS50271">
    <property type="entry name" value="ZF_UBP"/>
    <property type="match status" value="1"/>
</dbReference>
<evidence type="ECO:0000313" key="19">
    <source>
        <dbReference type="Proteomes" id="UP000037460"/>
    </source>
</evidence>
<accession>A0A0M0KA91</accession>
<gene>
    <name evidence="18" type="ORF">Ctob_011055</name>
</gene>
<dbReference type="GO" id="GO:0000398">
    <property type="term" value="P:mRNA splicing, via spliceosome"/>
    <property type="evidence" value="ECO:0007669"/>
    <property type="project" value="InterPro"/>
</dbReference>
<evidence type="ECO:0000256" key="10">
    <source>
        <dbReference type="ARBA" id="ARBA00023242"/>
    </source>
</evidence>
<dbReference type="InterPro" id="IPR001607">
    <property type="entry name" value="Znf_UBP"/>
</dbReference>
<feature type="compositionally biased region" description="Polar residues" evidence="14">
    <location>
        <begin position="214"/>
        <end position="225"/>
    </location>
</feature>
<dbReference type="GO" id="GO:0008270">
    <property type="term" value="F:zinc ion binding"/>
    <property type="evidence" value="ECO:0007669"/>
    <property type="project" value="UniProtKB-KW"/>
</dbReference>
<reference evidence="19" key="1">
    <citation type="journal article" date="2015" name="PLoS Genet.">
        <title>Genome Sequence and Transcriptome Analyses of Chrysochromulina tobin: Metabolic Tools for Enhanced Algal Fitness in the Prominent Order Prymnesiales (Haptophyceae).</title>
        <authorList>
            <person name="Hovde B.T."/>
            <person name="Deodato C.R."/>
            <person name="Hunsperger H.M."/>
            <person name="Ryken S.A."/>
            <person name="Yost W."/>
            <person name="Jha R.K."/>
            <person name="Patterson J."/>
            <person name="Monnat R.J. Jr."/>
            <person name="Barlow S.B."/>
            <person name="Starkenburg S.R."/>
            <person name="Cattolico R.A."/>
        </authorList>
    </citation>
    <scope>NUCLEOTIDE SEQUENCE</scope>
    <source>
        <strain evidence="19">CCMP291</strain>
    </source>
</reference>
<feature type="domain" description="UBP-type" evidence="17">
    <location>
        <begin position="335"/>
        <end position="430"/>
    </location>
</feature>
<dbReference type="Gene3D" id="3.30.40.10">
    <property type="entry name" value="Zinc/RING finger domain, C3HC4 (zinc finger)"/>
    <property type="match status" value="2"/>
</dbReference>
<dbReference type="GO" id="GO:0007265">
    <property type="term" value="P:Ras protein signal transduction"/>
    <property type="evidence" value="ECO:0007669"/>
    <property type="project" value="TreeGrafter"/>
</dbReference>
<dbReference type="FunFam" id="3.30.70.330:FF:000122">
    <property type="entry name" value="Splicing factor U2AF small subunit"/>
    <property type="match status" value="1"/>
</dbReference>
<comment type="caution">
    <text evidence="18">The sequence shown here is derived from an EMBL/GenBank/DDBJ whole genome shotgun (WGS) entry which is preliminary data.</text>
</comment>
<dbReference type="SMART" id="SM00290">
    <property type="entry name" value="ZnF_UBP"/>
    <property type="match status" value="1"/>
</dbReference>
<dbReference type="Gene3D" id="3.30.70.330">
    <property type="match status" value="1"/>
</dbReference>
<evidence type="ECO:0000256" key="5">
    <source>
        <dbReference type="ARBA" id="ARBA00022771"/>
    </source>
</evidence>
<dbReference type="SMART" id="SM00356">
    <property type="entry name" value="ZnF_C3H1"/>
    <property type="match status" value="2"/>
</dbReference>
<dbReference type="PANTHER" id="PTHR24007:SF7">
    <property type="entry name" value="BRCA1-ASSOCIATED PROTEIN"/>
    <property type="match status" value="1"/>
</dbReference>
<keyword evidence="13" id="KW-0175">Coiled coil</keyword>
<keyword evidence="8" id="KW-0238">DNA-binding</keyword>
<dbReference type="SMART" id="SM00184">
    <property type="entry name" value="RING"/>
    <property type="match status" value="1"/>
</dbReference>
<dbReference type="OrthoDB" id="423462at2759"/>
<dbReference type="GO" id="GO:0003677">
    <property type="term" value="F:DNA binding"/>
    <property type="evidence" value="ECO:0007669"/>
    <property type="project" value="UniProtKB-KW"/>
</dbReference>
<feature type="zinc finger region" description="C3H1-type" evidence="12">
    <location>
        <begin position="639"/>
        <end position="667"/>
    </location>
</feature>
<comment type="subcellular location">
    <subcellularLocation>
        <location evidence="1">Nucleus</location>
    </subcellularLocation>
</comment>
<dbReference type="GO" id="GO:0003723">
    <property type="term" value="F:RNA binding"/>
    <property type="evidence" value="ECO:0007669"/>
    <property type="project" value="UniProtKB-KW"/>
</dbReference>
<sequence length="832" mass="91843">GDSSAAIASGASSSDTGVAKLELTQVGFVAGHPNGELKVGSIGFYRYEEPAGVVGLRPPPLRSNVVCIPAVPSWLSSADLIHFFGGYARMVRHMRVLRDASMPHRHMVLLQFGSPSIAERFRADYHAKRFNSLEPEVALVVHVAAAVFAPPLQTVPASAGSRAPEVRVRLHVNAARLKCEGCDPEAGQEPRDPAGVVAGGEASDPAAGAPRSTIAPTTAPSASDSQRPQQRPRVRLQLWTSSAVDPMRAVDAAARYPRPPLPPPSSEARAAVERAQRGRRATLPPLPLGALLSHPVELPSCPVCLERLDPSVTGIVTIVCDHSFHCECLRRWADSSCPVCRHVSDDTHGRTSCEVCGTLEALWICLVCGHVGCGRYTGCGSGLHHNEATGHNFALELSTQRVWDYSGDNYVHRLIQNKVDGKLVELPDPHGGGSSAMDGASTASDAARELKRRGQEEQYEAVVHEYSLLLTGQLEVQRRHYDERLVELERIHKRHLFELEEDIGQREEVLGRELELVKRESRASAKRVQSAETAIKERDFNKSLNEQLMRNQEALRKRLADSERREAELLAKTKDMEEQLRDLTFHFESQMKILQGGIDGELVGAEVAGVAPPPQTPREKLRKAKATMAQHLAKIFGTEEDKVNCPFYLKMGACRHGDRCSRLHNRPILSQTILLQNMYVAPPQIYDPQTGQPVPQDEEVLQVHFEEFYEDIFEELTNIGGELEQLRVCENLSDHLTGNVYAKFCEEEDAERALKALTVQALAATQMTGAAGRFYAGRPIMAQFCPVTDFKDARCRQYEEAVCGRGGYCNFMHLKKVSSRLQRRLVGKYADS</sequence>
<evidence type="ECO:0000256" key="7">
    <source>
        <dbReference type="ARBA" id="ARBA00022884"/>
    </source>
</evidence>
<keyword evidence="10" id="KW-0539">Nucleus</keyword>
<organism evidence="18 19">
    <name type="scientific">Chrysochromulina tobinii</name>
    <dbReference type="NCBI Taxonomy" id="1460289"/>
    <lineage>
        <taxon>Eukaryota</taxon>
        <taxon>Haptista</taxon>
        <taxon>Haptophyta</taxon>
        <taxon>Prymnesiophyceae</taxon>
        <taxon>Prymnesiales</taxon>
        <taxon>Chrysochromulinaceae</taxon>
        <taxon>Chrysochromulina</taxon>
    </lineage>
</organism>
<dbReference type="GO" id="GO:0061630">
    <property type="term" value="F:ubiquitin protein ligase activity"/>
    <property type="evidence" value="ECO:0007669"/>
    <property type="project" value="TreeGrafter"/>
</dbReference>
<dbReference type="PROSITE" id="PS50103">
    <property type="entry name" value="ZF_C3H1"/>
    <property type="match status" value="2"/>
</dbReference>
<dbReference type="PANTHER" id="PTHR24007">
    <property type="entry name" value="BRCA1-ASSOCIATED PROTEIN"/>
    <property type="match status" value="1"/>
</dbReference>
<feature type="zinc finger region" description="C3H1-type" evidence="12">
    <location>
        <begin position="789"/>
        <end position="816"/>
    </location>
</feature>
<dbReference type="GO" id="GO:0089701">
    <property type="term" value="C:U2AF complex"/>
    <property type="evidence" value="ECO:0007669"/>
    <property type="project" value="InterPro"/>
</dbReference>
<evidence type="ECO:0000256" key="1">
    <source>
        <dbReference type="ARBA" id="ARBA00004123"/>
    </source>
</evidence>
<dbReference type="Pfam" id="PF07576">
    <property type="entry name" value="BRAP2"/>
    <property type="match status" value="1"/>
</dbReference>
<feature type="domain" description="RING-type" evidence="15">
    <location>
        <begin position="301"/>
        <end position="341"/>
    </location>
</feature>
<dbReference type="InterPro" id="IPR047243">
    <property type="entry name" value="RING-H2_BRAP2"/>
</dbReference>
<evidence type="ECO:0000259" key="16">
    <source>
        <dbReference type="PROSITE" id="PS50103"/>
    </source>
</evidence>
<feature type="coiled-coil region" evidence="13">
    <location>
        <begin position="545"/>
        <end position="579"/>
    </location>
</feature>
<dbReference type="InterPro" id="IPR013083">
    <property type="entry name" value="Znf_RING/FYVE/PHD"/>
</dbReference>
<keyword evidence="4" id="KW-0677">Repeat</keyword>
<evidence type="ECO:0000256" key="13">
    <source>
        <dbReference type="SAM" id="Coils"/>
    </source>
</evidence>
<keyword evidence="9" id="KW-0508">mRNA splicing</keyword>
<evidence type="ECO:0000256" key="2">
    <source>
        <dbReference type="ARBA" id="ARBA00022664"/>
    </source>
</evidence>
<feature type="non-terminal residue" evidence="18">
    <location>
        <position position="832"/>
    </location>
</feature>
<evidence type="ECO:0000259" key="17">
    <source>
        <dbReference type="PROSITE" id="PS50271"/>
    </source>
</evidence>
<keyword evidence="6 12" id="KW-0862">Zinc</keyword>
<evidence type="ECO:0000259" key="15">
    <source>
        <dbReference type="PROSITE" id="PS50089"/>
    </source>
</evidence>
<feature type="domain" description="C3H1-type" evidence="16">
    <location>
        <begin position="789"/>
        <end position="816"/>
    </location>
</feature>
<dbReference type="PRINTS" id="PR01848">
    <property type="entry name" value="U2AUXFACTOR"/>
</dbReference>
<dbReference type="GO" id="GO:0016567">
    <property type="term" value="P:protein ubiquitination"/>
    <property type="evidence" value="ECO:0007669"/>
    <property type="project" value="TreeGrafter"/>
</dbReference>
<feature type="non-terminal residue" evidence="18">
    <location>
        <position position="1"/>
    </location>
</feature>
<dbReference type="SUPFAM" id="SSF57850">
    <property type="entry name" value="RING/U-box"/>
    <property type="match status" value="1"/>
</dbReference>
<dbReference type="CDD" id="cd16457">
    <property type="entry name" value="RING-H2_BRAP2"/>
    <property type="match status" value="1"/>
</dbReference>
<feature type="region of interest" description="Disordered" evidence="14">
    <location>
        <begin position="256"/>
        <end position="277"/>
    </location>
</feature>
<evidence type="ECO:0000256" key="8">
    <source>
        <dbReference type="ARBA" id="ARBA00023125"/>
    </source>
</evidence>
<feature type="domain" description="C3H1-type" evidence="16">
    <location>
        <begin position="639"/>
        <end position="667"/>
    </location>
</feature>
<dbReference type="Pfam" id="PF02148">
    <property type="entry name" value="zf-UBP"/>
    <property type="match status" value="1"/>
</dbReference>
<evidence type="ECO:0000256" key="6">
    <source>
        <dbReference type="ARBA" id="ARBA00022833"/>
    </source>
</evidence>